<dbReference type="KEGG" id="hra:EI982_17560"/>
<organism evidence="2 3">
    <name type="scientific">Haloplanus rallus</name>
    <dbReference type="NCBI Taxonomy" id="1816183"/>
    <lineage>
        <taxon>Archaea</taxon>
        <taxon>Methanobacteriati</taxon>
        <taxon>Methanobacteriota</taxon>
        <taxon>Stenosarchaea group</taxon>
        <taxon>Halobacteria</taxon>
        <taxon>Halobacteriales</taxon>
        <taxon>Haloferacaceae</taxon>
        <taxon>Haloplanus</taxon>
    </lineage>
</organism>
<protein>
    <submittedName>
        <fullName evidence="2">Transposase</fullName>
    </submittedName>
</protein>
<dbReference type="AlphaFoldDB" id="A0A6B9FGP8"/>
<sequence>MRRLGFIKNLYCGDSVQEAISREGLSRSTGYRWLKAWNAGGITAMMPDYDGGRPPKLSEENRERFRAIIEREQPCTTAEVVSILETTFGVTYAPVYLPRVLKEIGLEYEPPDREIATRKDVSEAIEWDKKEPVPTTGRHPYDSRKQRSNVGWVLQE</sequence>
<evidence type="ECO:0000313" key="2">
    <source>
        <dbReference type="EMBL" id="QGX96730.1"/>
    </source>
</evidence>
<dbReference type="InterPro" id="IPR009057">
    <property type="entry name" value="Homeodomain-like_sf"/>
</dbReference>
<evidence type="ECO:0000256" key="1">
    <source>
        <dbReference type="SAM" id="MobiDB-lite"/>
    </source>
</evidence>
<dbReference type="Proteomes" id="UP000428325">
    <property type="component" value="Chromosome"/>
</dbReference>
<dbReference type="SUPFAM" id="SSF46689">
    <property type="entry name" value="Homeodomain-like"/>
    <property type="match status" value="1"/>
</dbReference>
<feature type="compositionally biased region" description="Basic and acidic residues" evidence="1">
    <location>
        <begin position="117"/>
        <end position="132"/>
    </location>
</feature>
<feature type="region of interest" description="Disordered" evidence="1">
    <location>
        <begin position="117"/>
        <end position="156"/>
    </location>
</feature>
<gene>
    <name evidence="2" type="ORF">EI982_17560</name>
</gene>
<dbReference type="OrthoDB" id="195008at2157"/>
<reference evidence="2 3" key="1">
    <citation type="submission" date="2018-12" db="EMBL/GenBank/DDBJ databases">
        <title>Complete genome sequence of Haloplanus rallus MBLA0036.</title>
        <authorList>
            <person name="Nam Y.-d."/>
            <person name="Kang J."/>
            <person name="Chung W.-H."/>
            <person name="Park Y.S."/>
        </authorList>
    </citation>
    <scope>NUCLEOTIDE SEQUENCE [LARGE SCALE GENOMIC DNA]</scope>
    <source>
        <strain evidence="2 3">MBLA0036</strain>
    </source>
</reference>
<name>A0A6B9FGP8_9EURY</name>
<evidence type="ECO:0000313" key="3">
    <source>
        <dbReference type="Proteomes" id="UP000428325"/>
    </source>
</evidence>
<keyword evidence="3" id="KW-1185">Reference proteome</keyword>
<proteinExistence type="predicted"/>
<dbReference type="EMBL" id="CP034345">
    <property type="protein sequence ID" value="QGX96730.1"/>
    <property type="molecule type" value="Genomic_DNA"/>
</dbReference>
<dbReference type="Pfam" id="PF13565">
    <property type="entry name" value="HTH_32"/>
    <property type="match status" value="1"/>
</dbReference>
<accession>A0A6B9FGP8</accession>